<evidence type="ECO:0000313" key="1">
    <source>
        <dbReference type="EMBL" id="CAK9159489.1"/>
    </source>
</evidence>
<accession>A0ABC8SWB7</accession>
<gene>
    <name evidence="1" type="ORF">ILEXP_LOCUS28183</name>
</gene>
<keyword evidence="2" id="KW-1185">Reference proteome</keyword>
<dbReference type="AlphaFoldDB" id="A0ABC8SWB7"/>
<name>A0ABC8SWB7_9AQUA</name>
<proteinExistence type="predicted"/>
<dbReference type="EMBL" id="CAUOFW020003369">
    <property type="protein sequence ID" value="CAK9159489.1"/>
    <property type="molecule type" value="Genomic_DNA"/>
</dbReference>
<evidence type="ECO:0000313" key="2">
    <source>
        <dbReference type="Proteomes" id="UP001642360"/>
    </source>
</evidence>
<comment type="caution">
    <text evidence="1">The sequence shown here is derived from an EMBL/GenBank/DDBJ whole genome shotgun (WGS) entry which is preliminary data.</text>
</comment>
<sequence length="55" mass="6267">MLAFKRKGLRFSPLVLHSLYEAAWVILVDVSLPDVALKHPDTGLFPCQLPLHHKF</sequence>
<feature type="non-terminal residue" evidence="1">
    <location>
        <position position="55"/>
    </location>
</feature>
<organism evidence="1 2">
    <name type="scientific">Ilex paraguariensis</name>
    <name type="common">yerba mate</name>
    <dbReference type="NCBI Taxonomy" id="185542"/>
    <lineage>
        <taxon>Eukaryota</taxon>
        <taxon>Viridiplantae</taxon>
        <taxon>Streptophyta</taxon>
        <taxon>Embryophyta</taxon>
        <taxon>Tracheophyta</taxon>
        <taxon>Spermatophyta</taxon>
        <taxon>Magnoliopsida</taxon>
        <taxon>eudicotyledons</taxon>
        <taxon>Gunneridae</taxon>
        <taxon>Pentapetalae</taxon>
        <taxon>asterids</taxon>
        <taxon>campanulids</taxon>
        <taxon>Aquifoliales</taxon>
        <taxon>Aquifoliaceae</taxon>
        <taxon>Ilex</taxon>
    </lineage>
</organism>
<protein>
    <submittedName>
        <fullName evidence="1">Uncharacterized protein</fullName>
    </submittedName>
</protein>
<reference evidence="1 2" key="1">
    <citation type="submission" date="2024-02" db="EMBL/GenBank/DDBJ databases">
        <authorList>
            <person name="Vignale AGUSTIN F."/>
            <person name="Sosa J E."/>
            <person name="Modenutti C."/>
        </authorList>
    </citation>
    <scope>NUCLEOTIDE SEQUENCE [LARGE SCALE GENOMIC DNA]</scope>
</reference>
<dbReference type="Proteomes" id="UP001642360">
    <property type="component" value="Unassembled WGS sequence"/>
</dbReference>